<dbReference type="Proteomes" id="UP000307000">
    <property type="component" value="Chromosome"/>
</dbReference>
<proteinExistence type="inferred from homology"/>
<keyword evidence="7" id="KW-1185">Reference proteome</keyword>
<dbReference type="SUPFAM" id="SSF53850">
    <property type="entry name" value="Periplasmic binding protein-like II"/>
    <property type="match status" value="1"/>
</dbReference>
<protein>
    <recommendedName>
        <fullName evidence="5">HTH lysR-type domain-containing protein</fullName>
    </recommendedName>
</protein>
<dbReference type="Gene3D" id="1.10.10.10">
    <property type="entry name" value="Winged helix-like DNA-binding domain superfamily/Winged helix DNA-binding domain"/>
    <property type="match status" value="1"/>
</dbReference>
<evidence type="ECO:0000259" key="5">
    <source>
        <dbReference type="PROSITE" id="PS50931"/>
    </source>
</evidence>
<evidence type="ECO:0000256" key="1">
    <source>
        <dbReference type="ARBA" id="ARBA00009437"/>
    </source>
</evidence>
<accession>A0A5B7WWU9</accession>
<dbReference type="InterPro" id="IPR000847">
    <property type="entry name" value="LysR_HTH_N"/>
</dbReference>
<reference evidence="6 7" key="1">
    <citation type="submission" date="2018-12" db="EMBL/GenBank/DDBJ databases">
        <title>Complete Genome Sequence of Glutamicibacter creatinolyticus strain LGCM259,isolated from an abscess of a 12-year-old mare in Italy.</title>
        <authorList>
            <person name="Santos R.G."/>
            <person name="Silva A.L."/>
            <person name="Seyffert N."/>
            <person name="Castro T.L.P."/>
            <person name="Attili A.R."/>
            <person name="Rifici C."/>
            <person name="Mazzullo G."/>
            <person name="Brenig B."/>
            <person name="Venanzi F."/>
            <person name="Azevedo V."/>
        </authorList>
    </citation>
    <scope>NUCLEOTIDE SEQUENCE [LARGE SCALE GENOMIC DNA]</scope>
    <source>
        <strain evidence="6 7">LGCM 259</strain>
    </source>
</reference>
<evidence type="ECO:0000256" key="4">
    <source>
        <dbReference type="ARBA" id="ARBA00023163"/>
    </source>
</evidence>
<dbReference type="Gene3D" id="3.40.190.290">
    <property type="match status" value="1"/>
</dbReference>
<dbReference type="InterPro" id="IPR036388">
    <property type="entry name" value="WH-like_DNA-bd_sf"/>
</dbReference>
<dbReference type="PROSITE" id="PS50931">
    <property type="entry name" value="HTH_LYSR"/>
    <property type="match status" value="1"/>
</dbReference>
<keyword evidence="4" id="KW-0804">Transcription</keyword>
<keyword evidence="2" id="KW-0805">Transcription regulation</keyword>
<name>A0A5B7WWU9_9MICC</name>
<evidence type="ECO:0000256" key="2">
    <source>
        <dbReference type="ARBA" id="ARBA00023015"/>
    </source>
</evidence>
<evidence type="ECO:0000313" key="6">
    <source>
        <dbReference type="EMBL" id="QCY48531.1"/>
    </source>
</evidence>
<dbReference type="PANTHER" id="PTHR30126">
    <property type="entry name" value="HTH-TYPE TRANSCRIPTIONAL REGULATOR"/>
    <property type="match status" value="1"/>
</dbReference>
<gene>
    <name evidence="6" type="ORF">GcLGCM259_2824</name>
</gene>
<dbReference type="KEGG" id="gcr:GcLGCM259_2824"/>
<dbReference type="EMBL" id="CP034412">
    <property type="protein sequence ID" value="QCY48531.1"/>
    <property type="molecule type" value="Genomic_DNA"/>
</dbReference>
<evidence type="ECO:0000313" key="7">
    <source>
        <dbReference type="Proteomes" id="UP000307000"/>
    </source>
</evidence>
<dbReference type="Pfam" id="PF03466">
    <property type="entry name" value="LysR_substrate"/>
    <property type="match status" value="1"/>
</dbReference>
<dbReference type="Pfam" id="PF00126">
    <property type="entry name" value="HTH_1"/>
    <property type="match status" value="1"/>
</dbReference>
<dbReference type="GO" id="GO:0003700">
    <property type="term" value="F:DNA-binding transcription factor activity"/>
    <property type="evidence" value="ECO:0007669"/>
    <property type="project" value="InterPro"/>
</dbReference>
<dbReference type="InterPro" id="IPR005119">
    <property type="entry name" value="LysR_subst-bd"/>
</dbReference>
<comment type="similarity">
    <text evidence="1">Belongs to the LysR transcriptional regulatory family.</text>
</comment>
<dbReference type="SUPFAM" id="SSF46785">
    <property type="entry name" value="Winged helix' DNA-binding domain"/>
    <property type="match status" value="1"/>
</dbReference>
<evidence type="ECO:0000256" key="3">
    <source>
        <dbReference type="ARBA" id="ARBA00023125"/>
    </source>
</evidence>
<dbReference type="RefSeq" id="WP_138927036.1">
    <property type="nucleotide sequence ID" value="NZ_BAAAGL010000001.1"/>
</dbReference>
<dbReference type="AlphaFoldDB" id="A0A5B7WWU9"/>
<dbReference type="InterPro" id="IPR036390">
    <property type="entry name" value="WH_DNA-bd_sf"/>
</dbReference>
<keyword evidence="3" id="KW-0238">DNA-binding</keyword>
<dbReference type="PANTHER" id="PTHR30126:SF39">
    <property type="entry name" value="HTH-TYPE TRANSCRIPTIONAL REGULATOR CYSL"/>
    <property type="match status" value="1"/>
</dbReference>
<organism evidence="6 7">
    <name type="scientific">Glutamicibacter creatinolyticus</name>
    <dbReference type="NCBI Taxonomy" id="162496"/>
    <lineage>
        <taxon>Bacteria</taxon>
        <taxon>Bacillati</taxon>
        <taxon>Actinomycetota</taxon>
        <taxon>Actinomycetes</taxon>
        <taxon>Micrococcales</taxon>
        <taxon>Micrococcaceae</taxon>
        <taxon>Glutamicibacter</taxon>
    </lineage>
</organism>
<feature type="domain" description="HTH lysR-type" evidence="5">
    <location>
        <begin position="2"/>
        <end position="59"/>
    </location>
</feature>
<dbReference type="GO" id="GO:0000976">
    <property type="term" value="F:transcription cis-regulatory region binding"/>
    <property type="evidence" value="ECO:0007669"/>
    <property type="project" value="TreeGrafter"/>
</dbReference>
<sequence>MLDFKRLTLLRELQLRGSIAATARVLGISASAVSQQLAKLEAEAGLPLLEQVGRNTRLTPAGRQLVSRVDEAVTVLEGATAELEARRSRVQGVIRFAAFSTFARTFLPETLRRMSRVHPDVVIEFTQLEPHEALDAVASRRADVAMVDEFTHIPRRADAGFVRTAITRDRMEIHLPHPVASVAELAELPWAFEPRGTDAYAWSHRFCRDLGFEPKVLFDSPDPRLHYELVAAGVAAAFLPRMVFHGLDTATGSVVRWEPEEDRQREAMFRDIYAVGRRGSHLRPATKSFLQILREVAS</sequence>